<dbReference type="EMBL" id="PJCH01000005">
    <property type="protein sequence ID" value="PQA87886.1"/>
    <property type="molecule type" value="Genomic_DNA"/>
</dbReference>
<evidence type="ECO:0000259" key="1">
    <source>
        <dbReference type="SMART" id="SM00858"/>
    </source>
</evidence>
<dbReference type="NCBIfam" id="TIGR03177">
    <property type="entry name" value="pilus_cpaB"/>
    <property type="match status" value="1"/>
</dbReference>
<evidence type="ECO:0000313" key="2">
    <source>
        <dbReference type="EMBL" id="PQA87886.1"/>
    </source>
</evidence>
<protein>
    <submittedName>
        <fullName evidence="2">Flp pilus assembly protein CpaB</fullName>
    </submittedName>
</protein>
<dbReference type="Proteomes" id="UP000239504">
    <property type="component" value="Unassembled WGS sequence"/>
</dbReference>
<reference evidence="2 3" key="1">
    <citation type="submission" date="2017-12" db="EMBL/GenBank/DDBJ databases">
        <authorList>
            <person name="Hurst M.R.H."/>
        </authorList>
    </citation>
    <scope>NUCLEOTIDE SEQUENCE [LARGE SCALE GENOMIC DNA]</scope>
    <source>
        <strain evidence="2 3">SY-3-19</strain>
    </source>
</reference>
<dbReference type="SMART" id="SM00858">
    <property type="entry name" value="SAF"/>
    <property type="match status" value="1"/>
</dbReference>
<name>A0A2S7K5Y2_9PROT</name>
<dbReference type="CDD" id="cd11614">
    <property type="entry name" value="SAF_CpaB_FlgA_like"/>
    <property type="match status" value="1"/>
</dbReference>
<dbReference type="RefSeq" id="WP_104829131.1">
    <property type="nucleotide sequence ID" value="NZ_PJCH01000005.1"/>
</dbReference>
<proteinExistence type="predicted"/>
<sequence length="289" mass="30167">MSFRNILMAVGVVALISGLLLSGIAVMRPAAPSSDPAADRPRAVLVAAHPVEAGVLLRADDIGWAEVPPSGFEKEYIEGGEAAELNYIGAVTTRRFSEGEPLLASGLIRPKERDFLAAVLTPGMRAVTVTVNALQSAAGMLLPGDRVDVILTQRFGESGAGLARKVSGETILHNVRVIAVDQRLNMEEESSSSRQSAGREKLPNTITVEVSQQDAEKLLVATELGNLGLALRPFVSADAASAQARETVWAADVSPALSTLEGSKGGAAGSNQQGPARVQVMHGGTTENQ</sequence>
<dbReference type="AlphaFoldDB" id="A0A2S7K5Y2"/>
<dbReference type="OrthoDB" id="163768at2"/>
<feature type="domain" description="SAF" evidence="1">
    <location>
        <begin position="42"/>
        <end position="108"/>
    </location>
</feature>
<dbReference type="Pfam" id="PF08666">
    <property type="entry name" value="SAF"/>
    <property type="match status" value="1"/>
</dbReference>
<dbReference type="InterPro" id="IPR031571">
    <property type="entry name" value="RcpC_dom"/>
</dbReference>
<gene>
    <name evidence="2" type="primary">cpaB</name>
    <name evidence="2" type="ORF">CW354_05925</name>
</gene>
<accession>A0A2S7K5Y2</accession>
<dbReference type="InterPro" id="IPR017592">
    <property type="entry name" value="Pilus_assmbl_Flp-typ_CpaB"/>
</dbReference>
<organism evidence="2 3">
    <name type="scientific">Hyphococcus luteus</name>
    <dbReference type="NCBI Taxonomy" id="2058213"/>
    <lineage>
        <taxon>Bacteria</taxon>
        <taxon>Pseudomonadati</taxon>
        <taxon>Pseudomonadota</taxon>
        <taxon>Alphaproteobacteria</taxon>
        <taxon>Parvularculales</taxon>
        <taxon>Parvularculaceae</taxon>
        <taxon>Hyphococcus</taxon>
    </lineage>
</organism>
<comment type="caution">
    <text evidence="2">The sequence shown here is derived from an EMBL/GenBank/DDBJ whole genome shotgun (WGS) entry which is preliminary data.</text>
</comment>
<dbReference type="Pfam" id="PF16976">
    <property type="entry name" value="RcpC"/>
    <property type="match status" value="1"/>
</dbReference>
<keyword evidence="3" id="KW-1185">Reference proteome</keyword>
<dbReference type="InterPro" id="IPR013974">
    <property type="entry name" value="SAF"/>
</dbReference>
<evidence type="ECO:0000313" key="3">
    <source>
        <dbReference type="Proteomes" id="UP000239504"/>
    </source>
</evidence>